<keyword evidence="10" id="KW-0813">Transport</keyword>
<dbReference type="Proteomes" id="UP000053512">
    <property type="component" value="Unassembled WGS sequence"/>
</dbReference>
<dbReference type="Pfam" id="PF02537">
    <property type="entry name" value="CRCB"/>
    <property type="match status" value="1"/>
</dbReference>
<dbReference type="GO" id="GO:0005886">
    <property type="term" value="C:plasma membrane"/>
    <property type="evidence" value="ECO:0007669"/>
    <property type="project" value="UniProtKB-SubCell"/>
</dbReference>
<proteinExistence type="inferred from homology"/>
<dbReference type="GO" id="GO:0140114">
    <property type="term" value="P:cellular detoxification of fluoride"/>
    <property type="evidence" value="ECO:0007669"/>
    <property type="project" value="UniProtKB-UniRule"/>
</dbReference>
<evidence type="ECO:0000256" key="10">
    <source>
        <dbReference type="HAMAP-Rule" id="MF_00454"/>
    </source>
</evidence>
<dbReference type="GO" id="GO:0046872">
    <property type="term" value="F:metal ion binding"/>
    <property type="evidence" value="ECO:0007669"/>
    <property type="project" value="UniProtKB-KW"/>
</dbReference>
<evidence type="ECO:0000256" key="3">
    <source>
        <dbReference type="ARBA" id="ARBA00022692"/>
    </source>
</evidence>
<evidence type="ECO:0000313" key="13">
    <source>
        <dbReference type="Proteomes" id="UP000053512"/>
    </source>
</evidence>
<evidence type="ECO:0000256" key="11">
    <source>
        <dbReference type="SAM" id="SignalP"/>
    </source>
</evidence>
<feature type="transmembrane region" description="Helical" evidence="10">
    <location>
        <begin position="46"/>
        <end position="76"/>
    </location>
</feature>
<keyword evidence="10" id="KW-0406">Ion transport</keyword>
<evidence type="ECO:0000256" key="2">
    <source>
        <dbReference type="ARBA" id="ARBA00022475"/>
    </source>
</evidence>
<comment type="catalytic activity">
    <reaction evidence="8">
        <text>fluoride(in) = fluoride(out)</text>
        <dbReference type="Rhea" id="RHEA:76159"/>
        <dbReference type="ChEBI" id="CHEBI:17051"/>
    </reaction>
    <physiologicalReaction direction="left-to-right" evidence="8">
        <dbReference type="Rhea" id="RHEA:76160"/>
    </physiologicalReaction>
</comment>
<evidence type="ECO:0000256" key="6">
    <source>
        <dbReference type="ARBA" id="ARBA00023303"/>
    </source>
</evidence>
<evidence type="ECO:0000256" key="5">
    <source>
        <dbReference type="ARBA" id="ARBA00023136"/>
    </source>
</evidence>
<feature type="chain" id="PRO_5039033006" description="Fluoride-specific ion channel FluC" evidence="11">
    <location>
        <begin position="20"/>
        <end position="123"/>
    </location>
</feature>
<keyword evidence="11" id="KW-0732">Signal</keyword>
<comment type="similarity">
    <text evidence="7 10">Belongs to the fluoride channel Fluc/FEX (TC 1.A.43) family.</text>
</comment>
<dbReference type="InterPro" id="IPR003691">
    <property type="entry name" value="FluC"/>
</dbReference>
<keyword evidence="10" id="KW-0915">Sodium</keyword>
<evidence type="ECO:0000256" key="8">
    <source>
        <dbReference type="ARBA" id="ARBA00035585"/>
    </source>
</evidence>
<dbReference type="PANTHER" id="PTHR28259">
    <property type="entry name" value="FLUORIDE EXPORT PROTEIN 1-RELATED"/>
    <property type="match status" value="1"/>
</dbReference>
<protein>
    <recommendedName>
        <fullName evidence="10">Fluoride-specific ion channel FluC</fullName>
    </recommendedName>
</protein>
<keyword evidence="2 10" id="KW-1003">Cell membrane</keyword>
<evidence type="ECO:0000313" key="12">
    <source>
        <dbReference type="EMBL" id="KUG61660.1"/>
    </source>
</evidence>
<evidence type="ECO:0000256" key="7">
    <source>
        <dbReference type="ARBA" id="ARBA00035120"/>
    </source>
</evidence>
<feature type="signal peptide" evidence="11">
    <location>
        <begin position="1"/>
        <end position="19"/>
    </location>
</feature>
<comment type="caution">
    <text evidence="12">The sequence shown here is derived from an EMBL/GenBank/DDBJ whole genome shotgun (WGS) entry which is preliminary data.</text>
</comment>
<organism evidence="12 13">
    <name type="scientific">Kocuria rosea subsp. polaris</name>
    <dbReference type="NCBI Taxonomy" id="136273"/>
    <lineage>
        <taxon>Bacteria</taxon>
        <taxon>Bacillati</taxon>
        <taxon>Actinomycetota</taxon>
        <taxon>Actinomycetes</taxon>
        <taxon>Micrococcales</taxon>
        <taxon>Micrococcaceae</taxon>
        <taxon>Kocuria</taxon>
    </lineage>
</organism>
<dbReference type="AlphaFoldDB" id="A0A0W8IPE9"/>
<comment type="caution">
    <text evidence="10">Lacks conserved residue(s) required for the propagation of feature annotation.</text>
</comment>
<name>A0A0W8IPE9_KOCRO</name>
<dbReference type="EMBL" id="LQBK01000004">
    <property type="protein sequence ID" value="KUG61660.1"/>
    <property type="molecule type" value="Genomic_DNA"/>
</dbReference>
<dbReference type="GO" id="GO:0062054">
    <property type="term" value="F:fluoride channel activity"/>
    <property type="evidence" value="ECO:0007669"/>
    <property type="project" value="UniProtKB-UniRule"/>
</dbReference>
<comment type="function">
    <text evidence="9 10">Fluoride-specific ion channel. Important for reducing fluoride concentration in the cell, thus reducing its toxicity.</text>
</comment>
<dbReference type="RefSeq" id="WP_058873076.1">
    <property type="nucleotide sequence ID" value="NZ_LQBK01000004.1"/>
</dbReference>
<keyword evidence="5 10" id="KW-0472">Membrane</keyword>
<dbReference type="HAMAP" id="MF_00454">
    <property type="entry name" value="FluC"/>
    <property type="match status" value="1"/>
</dbReference>
<keyword evidence="3 10" id="KW-0812">Transmembrane</keyword>
<keyword evidence="4 10" id="KW-1133">Transmembrane helix</keyword>
<gene>
    <name evidence="10" type="primary">fluC</name>
    <name evidence="10" type="synonym">crcB</name>
    <name evidence="12" type="ORF">AVL61_01780</name>
</gene>
<keyword evidence="6 10" id="KW-0407">Ion channel</keyword>
<feature type="binding site" evidence="10">
    <location>
        <position position="76"/>
    </location>
    <ligand>
        <name>Na(+)</name>
        <dbReference type="ChEBI" id="CHEBI:29101"/>
        <note>structural</note>
    </ligand>
</feature>
<sequence>MTALLICLLGGLGAMARFAVDGAVRQRWATAFPAGTVVVNVSGSFLAGLLSGAALAGTLGGPAAAAAVVGFCGGYTTFSTAMADTVRLARDGSPLRALLNAAGTGALTVLAVLAGLAAAAPLS</sequence>
<reference evidence="13" key="1">
    <citation type="submission" date="2015-12" db="EMBL/GenBank/DDBJ databases">
        <authorList>
            <person name="Nair G.R."/>
            <person name="Kaur G."/>
            <person name="Mayilraj S."/>
        </authorList>
    </citation>
    <scope>NUCLEOTIDE SEQUENCE [LARGE SCALE GENOMIC DNA]</scope>
    <source>
        <strain evidence="13">CD08_4</strain>
    </source>
</reference>
<keyword evidence="10" id="KW-0479">Metal-binding</keyword>
<dbReference type="PANTHER" id="PTHR28259:SF1">
    <property type="entry name" value="FLUORIDE EXPORT PROTEIN 1-RELATED"/>
    <property type="match status" value="1"/>
</dbReference>
<evidence type="ECO:0000256" key="1">
    <source>
        <dbReference type="ARBA" id="ARBA00004651"/>
    </source>
</evidence>
<comment type="subcellular location">
    <subcellularLocation>
        <location evidence="1 10">Cell membrane</location>
        <topology evidence="1 10">Multi-pass membrane protein</topology>
    </subcellularLocation>
</comment>
<accession>A0A0W8IPE9</accession>
<feature type="binding site" evidence="10">
    <location>
        <position position="73"/>
    </location>
    <ligand>
        <name>Na(+)</name>
        <dbReference type="ChEBI" id="CHEBI:29101"/>
        <note>structural</note>
    </ligand>
</feature>
<evidence type="ECO:0000256" key="4">
    <source>
        <dbReference type="ARBA" id="ARBA00022989"/>
    </source>
</evidence>
<comment type="activity regulation">
    <text evidence="10">Na(+) is not transported, but it plays an essential structural role and its presence is essential for fluoride channel function.</text>
</comment>
<feature type="transmembrane region" description="Helical" evidence="10">
    <location>
        <begin position="97"/>
        <end position="120"/>
    </location>
</feature>
<evidence type="ECO:0000256" key="9">
    <source>
        <dbReference type="ARBA" id="ARBA00049940"/>
    </source>
</evidence>